<organism evidence="9 10">
    <name type="scientific">Cesiribacter andamanensis AMV16</name>
    <dbReference type="NCBI Taxonomy" id="1279009"/>
    <lineage>
        <taxon>Bacteria</taxon>
        <taxon>Pseudomonadati</taxon>
        <taxon>Bacteroidota</taxon>
        <taxon>Cytophagia</taxon>
        <taxon>Cytophagales</taxon>
        <taxon>Cesiribacteraceae</taxon>
        <taxon>Cesiribacter</taxon>
    </lineage>
</organism>
<keyword evidence="10" id="KW-1185">Reference proteome</keyword>
<dbReference type="SMART" id="SM00388">
    <property type="entry name" value="HisKA"/>
    <property type="match status" value="1"/>
</dbReference>
<dbReference type="SUPFAM" id="SSF47384">
    <property type="entry name" value="Homodimeric domain of signal transducing histidine kinase"/>
    <property type="match status" value="1"/>
</dbReference>
<dbReference type="InterPro" id="IPR005467">
    <property type="entry name" value="His_kinase_dom"/>
</dbReference>
<sequence>MLANPHFRLYALRTLTGVFWLLACLLSGPLAAQSAQDVLPADSLEVRLILADEQQKLQILLTLSEQYLDKQADLALARSKQALTLARRLNDARSEAIALRATGNALRYLLSDYESALDYCYKALKITEEREYKQEQAETLHLIGDIYFEVGNSYKAIEHYMQALAMAESLSLYPEVVKIFNKIGVVYTALGSDQKSIEYHKKALRISKNNEYNPGIAASNYYLAITYTQVGNLDLALEMQHIALALRQNMQDLEGQAICYMALGKIYLLKTDYDKALVQVNSAYQLYDQIGDTDGTARALNQMGAIYIEKKDFAQAINQLKLALSLGEQFNNKKVMRDSYEYLYNCYAALKNYEQALHYKDQFIAISDFIYGEESERRMAELQNRFEIEQKESEIAVLKKDKQIRDLALQEQANFRNFLIILLVLLSVIFTLVLYLFRNHRRSNQQLKSVNEHINRQNGELQELNATKDKFFSIISHDLKGPLNSLTSFAGLLINHTDALSKDEIKMLATDLDKSIKNLLSLLNNLLEWSRSQSGNLDIKVEPLDVRELVYANAELLQRTAENKEITLHTRVPANLKGFADKNQMNTVLRNLISNALKFTEKGGSVEVEVNEWKDAIEVAVRDSGVGMSPAVLAKLFKIEHKYSTPGTANESGTGLGLMLCKEFVERSGGMISVESQEGKGSTFRFTIPKYKPAPQPAMAV</sequence>
<evidence type="ECO:0000256" key="3">
    <source>
        <dbReference type="ARBA" id="ARBA00022553"/>
    </source>
</evidence>
<evidence type="ECO:0000313" key="10">
    <source>
        <dbReference type="Proteomes" id="UP000011910"/>
    </source>
</evidence>
<dbReference type="InterPro" id="IPR036890">
    <property type="entry name" value="HATPase_C_sf"/>
</dbReference>
<dbReference type="Proteomes" id="UP000011910">
    <property type="component" value="Unassembled WGS sequence"/>
</dbReference>
<dbReference type="Gene3D" id="1.10.287.130">
    <property type="match status" value="1"/>
</dbReference>
<keyword evidence="7" id="KW-0812">Transmembrane</keyword>
<comment type="caution">
    <text evidence="9">The sequence shown here is derived from an EMBL/GenBank/DDBJ whole genome shotgun (WGS) entry which is preliminary data.</text>
</comment>
<keyword evidence="3" id="KW-0597">Phosphoprotein</keyword>
<dbReference type="Pfam" id="PF13424">
    <property type="entry name" value="TPR_12"/>
    <property type="match status" value="2"/>
</dbReference>
<dbReference type="InterPro" id="IPR011990">
    <property type="entry name" value="TPR-like_helical_dom_sf"/>
</dbReference>
<keyword evidence="5" id="KW-0418">Kinase</keyword>
<dbReference type="PRINTS" id="PR00344">
    <property type="entry name" value="BCTRLSENSOR"/>
</dbReference>
<dbReference type="RefSeq" id="WP_009197493.1">
    <property type="nucleotide sequence ID" value="NZ_AODQ01000193.1"/>
</dbReference>
<gene>
    <name evidence="9" type="primary">pleC_4</name>
    <name evidence="9" type="ORF">ADICEAN_04118</name>
</gene>
<feature type="repeat" description="TPR" evidence="6">
    <location>
        <begin position="177"/>
        <end position="210"/>
    </location>
</feature>
<dbReference type="PROSITE" id="PS50005">
    <property type="entry name" value="TPR"/>
    <property type="match status" value="3"/>
</dbReference>
<dbReference type="Pfam" id="PF02518">
    <property type="entry name" value="HATPase_c"/>
    <property type="match status" value="1"/>
</dbReference>
<accession>M7NG30</accession>
<evidence type="ECO:0000256" key="2">
    <source>
        <dbReference type="ARBA" id="ARBA00012438"/>
    </source>
</evidence>
<dbReference type="PROSITE" id="PS50109">
    <property type="entry name" value="HIS_KIN"/>
    <property type="match status" value="1"/>
</dbReference>
<keyword evidence="4 9" id="KW-0808">Transferase</keyword>
<protein>
    <recommendedName>
        <fullName evidence="2">histidine kinase</fullName>
        <ecNumber evidence="2">2.7.13.3</ecNumber>
    </recommendedName>
</protein>
<feature type="transmembrane region" description="Helical" evidence="7">
    <location>
        <begin position="418"/>
        <end position="437"/>
    </location>
</feature>
<evidence type="ECO:0000256" key="5">
    <source>
        <dbReference type="ARBA" id="ARBA00022777"/>
    </source>
</evidence>
<evidence type="ECO:0000256" key="4">
    <source>
        <dbReference type="ARBA" id="ARBA00022679"/>
    </source>
</evidence>
<dbReference type="SUPFAM" id="SSF48452">
    <property type="entry name" value="TPR-like"/>
    <property type="match status" value="2"/>
</dbReference>
<evidence type="ECO:0000256" key="1">
    <source>
        <dbReference type="ARBA" id="ARBA00000085"/>
    </source>
</evidence>
<proteinExistence type="predicted"/>
<dbReference type="SMART" id="SM00028">
    <property type="entry name" value="TPR"/>
    <property type="match status" value="6"/>
</dbReference>
<evidence type="ECO:0000259" key="8">
    <source>
        <dbReference type="PROSITE" id="PS50109"/>
    </source>
</evidence>
<dbReference type="InterPro" id="IPR003594">
    <property type="entry name" value="HATPase_dom"/>
</dbReference>
<dbReference type="InterPro" id="IPR036097">
    <property type="entry name" value="HisK_dim/P_sf"/>
</dbReference>
<dbReference type="InterPro" id="IPR019734">
    <property type="entry name" value="TPR_rpt"/>
</dbReference>
<dbReference type="AlphaFoldDB" id="M7NG30"/>
<feature type="repeat" description="TPR" evidence="6">
    <location>
        <begin position="137"/>
        <end position="170"/>
    </location>
</feature>
<dbReference type="GO" id="GO:0000155">
    <property type="term" value="F:phosphorelay sensor kinase activity"/>
    <property type="evidence" value="ECO:0007669"/>
    <property type="project" value="InterPro"/>
</dbReference>
<dbReference type="PANTHER" id="PTHR43547">
    <property type="entry name" value="TWO-COMPONENT HISTIDINE KINASE"/>
    <property type="match status" value="1"/>
</dbReference>
<dbReference type="Gene3D" id="1.25.40.10">
    <property type="entry name" value="Tetratricopeptide repeat domain"/>
    <property type="match status" value="2"/>
</dbReference>
<dbReference type="FunFam" id="3.30.565.10:FF:000006">
    <property type="entry name" value="Sensor histidine kinase WalK"/>
    <property type="match status" value="1"/>
</dbReference>
<dbReference type="InterPro" id="IPR003661">
    <property type="entry name" value="HisK_dim/P_dom"/>
</dbReference>
<dbReference type="InterPro" id="IPR004358">
    <property type="entry name" value="Sig_transdc_His_kin-like_C"/>
</dbReference>
<comment type="catalytic activity">
    <reaction evidence="1">
        <text>ATP + protein L-histidine = ADP + protein N-phospho-L-histidine.</text>
        <dbReference type="EC" id="2.7.13.3"/>
    </reaction>
</comment>
<feature type="domain" description="Histidine kinase" evidence="8">
    <location>
        <begin position="474"/>
        <end position="692"/>
    </location>
</feature>
<dbReference type="eggNOG" id="COG2205">
    <property type="taxonomic scope" value="Bacteria"/>
</dbReference>
<name>M7NG30_9BACT</name>
<keyword evidence="7" id="KW-0472">Membrane</keyword>
<dbReference type="SUPFAM" id="SSF55874">
    <property type="entry name" value="ATPase domain of HSP90 chaperone/DNA topoisomerase II/histidine kinase"/>
    <property type="match status" value="1"/>
</dbReference>
<evidence type="ECO:0000256" key="6">
    <source>
        <dbReference type="PROSITE-ProRule" id="PRU00339"/>
    </source>
</evidence>
<feature type="repeat" description="TPR" evidence="6">
    <location>
        <begin position="297"/>
        <end position="330"/>
    </location>
</feature>
<evidence type="ECO:0000256" key="7">
    <source>
        <dbReference type="SAM" id="Phobius"/>
    </source>
</evidence>
<dbReference type="SMART" id="SM00387">
    <property type="entry name" value="HATPase_c"/>
    <property type="match status" value="1"/>
</dbReference>
<keyword evidence="7" id="KW-1133">Transmembrane helix</keyword>
<dbReference type="STRING" id="1279009.ADICEAN_04118"/>
<dbReference type="EC" id="2.7.13.3" evidence="2"/>
<evidence type="ECO:0000313" key="9">
    <source>
        <dbReference type="EMBL" id="EMR00755.1"/>
    </source>
</evidence>
<dbReference type="eggNOG" id="COG0457">
    <property type="taxonomic scope" value="Bacteria"/>
</dbReference>
<keyword evidence="6" id="KW-0802">TPR repeat</keyword>
<reference evidence="9 10" key="1">
    <citation type="journal article" date="2013" name="Genome Announc.">
        <title>Draft Genome Sequence of Cesiribacter andamanensis Strain AMV16T, Isolated from a Soil Sample from a Mud Volcano in the Andaman Islands, India.</title>
        <authorList>
            <person name="Shivaji S."/>
            <person name="Ara S."/>
            <person name="Begum Z."/>
            <person name="Srinivas T.N."/>
            <person name="Singh A."/>
            <person name="Kumar Pinnaka A."/>
        </authorList>
    </citation>
    <scope>NUCLEOTIDE SEQUENCE [LARGE SCALE GENOMIC DNA]</scope>
    <source>
        <strain evidence="9 10">AMV16</strain>
    </source>
</reference>
<dbReference type="EMBL" id="AODQ01000193">
    <property type="protein sequence ID" value="EMR00755.1"/>
    <property type="molecule type" value="Genomic_DNA"/>
</dbReference>
<dbReference type="Pfam" id="PF00512">
    <property type="entry name" value="HisKA"/>
    <property type="match status" value="1"/>
</dbReference>
<dbReference type="Gene3D" id="3.30.565.10">
    <property type="entry name" value="Histidine kinase-like ATPase, C-terminal domain"/>
    <property type="match status" value="1"/>
</dbReference>
<dbReference type="PANTHER" id="PTHR43547:SF2">
    <property type="entry name" value="HYBRID SIGNAL TRANSDUCTION HISTIDINE KINASE C"/>
    <property type="match status" value="1"/>
</dbReference>